<dbReference type="GO" id="GO:0004674">
    <property type="term" value="F:protein serine/threonine kinase activity"/>
    <property type="evidence" value="ECO:0007669"/>
    <property type="project" value="TreeGrafter"/>
</dbReference>
<feature type="domain" description="Protein kinase" evidence="1">
    <location>
        <begin position="488"/>
        <end position="756"/>
    </location>
</feature>
<reference evidence="2" key="1">
    <citation type="submission" date="2022-07" db="EMBL/GenBank/DDBJ databases">
        <title>Genome Sequence of Leucocoprinus birnbaumii.</title>
        <authorList>
            <person name="Buettner E."/>
        </authorList>
    </citation>
    <scope>NUCLEOTIDE SEQUENCE</scope>
    <source>
        <strain evidence="2">VT141</strain>
    </source>
</reference>
<dbReference type="Pfam" id="PF07714">
    <property type="entry name" value="PK_Tyr_Ser-Thr"/>
    <property type="match status" value="1"/>
</dbReference>
<accession>A0AAD5VIA9</accession>
<dbReference type="Proteomes" id="UP001213000">
    <property type="component" value="Unassembled WGS sequence"/>
</dbReference>
<evidence type="ECO:0000313" key="3">
    <source>
        <dbReference type="Proteomes" id="UP001213000"/>
    </source>
</evidence>
<comment type="caution">
    <text evidence="2">The sequence shown here is derived from an EMBL/GenBank/DDBJ whole genome shotgun (WGS) entry which is preliminary data.</text>
</comment>
<dbReference type="GO" id="GO:0005524">
    <property type="term" value="F:ATP binding"/>
    <property type="evidence" value="ECO:0007669"/>
    <property type="project" value="InterPro"/>
</dbReference>
<dbReference type="PANTHER" id="PTHR44329">
    <property type="entry name" value="SERINE/THREONINE-PROTEIN KINASE TNNI3K-RELATED"/>
    <property type="match status" value="1"/>
</dbReference>
<evidence type="ECO:0000259" key="1">
    <source>
        <dbReference type="PROSITE" id="PS50011"/>
    </source>
</evidence>
<dbReference type="InterPro" id="IPR011009">
    <property type="entry name" value="Kinase-like_dom_sf"/>
</dbReference>
<name>A0AAD5VIA9_9AGAR</name>
<dbReference type="SUPFAM" id="SSF56112">
    <property type="entry name" value="Protein kinase-like (PK-like)"/>
    <property type="match status" value="2"/>
</dbReference>
<proteinExistence type="predicted"/>
<sequence length="1102" mass="124123">MAVLTSLECLATTRLHLEHPPLLSRPDLRLAAMKDIRSWWKSKPHSYSIFLLNGTPSTGHTSILHSVVGMGWESPFCEVVFVPRTLDCRHPSSIVASISYCIAAQDKLYMAYVSDFVTHNPNLLNSSMLEQFRDLIDRPFGKDSTYLALDYPKLLVVDMSDRQAGEASYMDLVNCIAKFSSPRSSPPIFWLIATSLSSQELSTLSFACHCFSLVADTSAASRDVEKYLHTLFEEIRTIYLLENSGWPPYDQFLMLSSAADESLDVANIMIRYIGDPWISQPQSQLTRLVNLLSSGSDSSQLPPFEVLTPIYNDVMARIPSSALTKAKMLLISILKYPQASLANVCTSARLELDDAYVILQHLHPIMDVPSPDDARTESIEFHSPSLRHFLMDSSRSGPYYISGLITEYQKPRALLSRLLANPVPEAQVGRLDSNDAQLIVRLLESVISDDSSDDKWEAKERTNALHLFSSLLTTKHILPNSFELVEAPVEDSHLSGGVFSDIYKGRLGGGSDVCIKKMRFPEHQRSAQILKAFFRELALWCHLRHPNILPFYGFHRHATEKLEFCLVSPFQEYGNILSCIKIIPEIPRIPLLLDLIYGLEYLHSMGIVHCDLKPSTVVISRQRRAMLMGFGISRLAMDASSTDDSSRIFRWTTPEQLRENAPILQESDMWNFGSCCLQVLTGEAPFNHLDNADVIFQALLRGKVPAYPKETGDRSFDSIIPLLNNCWDHDPAKRPTAKEARHLLEGLTIHDSRPSFTPDRTLLAILKRRERIRDVNTMADLDQVQSTIHRMLEGHQHVLEMTEGTKGLPSTDISDYLSPPGETRNPTSVSQMPGGSKVWRLQDKYILVALEPGETSYERQIPFLDNLSAYLEATAGEVRLYRNLTRPSGLGRFYDVWKGEYFDDKGISNDVAIKGVRFGHFPKSSLQEAIRVRDDDVHSKDCDSLIIPDQRLIRETVIWQRLKHPNILPFIGLLSDLNWSYVPALISPWCRNGTIREFINAQPHTNKPQLMLDIANGLRYLHEQDIVHGGVIPPNILISNDGHALLADFAQSRILDGNGLTKEPSGVFRYESLSGFGGDISTRTMASDIYRLSITFSEVRLL</sequence>
<gene>
    <name evidence="2" type="ORF">NP233_g12606</name>
</gene>
<dbReference type="EMBL" id="JANIEX010001892">
    <property type="protein sequence ID" value="KAJ3553608.1"/>
    <property type="molecule type" value="Genomic_DNA"/>
</dbReference>
<dbReference type="CDD" id="cd00180">
    <property type="entry name" value="PKc"/>
    <property type="match status" value="1"/>
</dbReference>
<dbReference type="AlphaFoldDB" id="A0AAD5VIA9"/>
<organism evidence="2 3">
    <name type="scientific">Leucocoprinus birnbaumii</name>
    <dbReference type="NCBI Taxonomy" id="56174"/>
    <lineage>
        <taxon>Eukaryota</taxon>
        <taxon>Fungi</taxon>
        <taxon>Dikarya</taxon>
        <taxon>Basidiomycota</taxon>
        <taxon>Agaricomycotina</taxon>
        <taxon>Agaricomycetes</taxon>
        <taxon>Agaricomycetidae</taxon>
        <taxon>Agaricales</taxon>
        <taxon>Agaricineae</taxon>
        <taxon>Agaricaceae</taxon>
        <taxon>Leucocoprinus</taxon>
    </lineage>
</organism>
<feature type="domain" description="Protein kinase" evidence="1">
    <location>
        <begin position="882"/>
        <end position="1102"/>
    </location>
</feature>
<dbReference type="InterPro" id="IPR051681">
    <property type="entry name" value="Ser/Thr_Kinases-Pseudokinases"/>
</dbReference>
<dbReference type="Gene3D" id="1.10.510.10">
    <property type="entry name" value="Transferase(Phosphotransferase) domain 1"/>
    <property type="match status" value="2"/>
</dbReference>
<dbReference type="Pfam" id="PF00069">
    <property type="entry name" value="Pkinase"/>
    <property type="match status" value="1"/>
</dbReference>
<dbReference type="InterPro" id="IPR000719">
    <property type="entry name" value="Prot_kinase_dom"/>
</dbReference>
<dbReference type="PROSITE" id="PS50011">
    <property type="entry name" value="PROTEIN_KINASE_DOM"/>
    <property type="match status" value="2"/>
</dbReference>
<evidence type="ECO:0000313" key="2">
    <source>
        <dbReference type="EMBL" id="KAJ3553608.1"/>
    </source>
</evidence>
<keyword evidence="3" id="KW-1185">Reference proteome</keyword>
<protein>
    <recommendedName>
        <fullName evidence="1">Protein kinase domain-containing protein</fullName>
    </recommendedName>
</protein>
<dbReference type="InterPro" id="IPR001245">
    <property type="entry name" value="Ser-Thr/Tyr_kinase_cat_dom"/>
</dbReference>